<accession>A0A830GW10</accession>
<protein>
    <submittedName>
        <fullName evidence="2">Uncharacterized protein</fullName>
    </submittedName>
</protein>
<dbReference type="RefSeq" id="WP_188596323.1">
    <property type="nucleotide sequence ID" value="NZ_BMNL01000002.1"/>
</dbReference>
<reference evidence="2" key="2">
    <citation type="submission" date="2020-09" db="EMBL/GenBank/DDBJ databases">
        <authorList>
            <person name="Sun Q."/>
            <person name="Ohkuma M."/>
        </authorList>
    </citation>
    <scope>NUCLEOTIDE SEQUENCE</scope>
    <source>
        <strain evidence="2">JCM 10088</strain>
    </source>
</reference>
<sequence>MSVYFEGLVEDRLYLFAFSSTSFMMKDITEERRFKRRLILSIVVGLVLVIAAAAYVLALYALNKGPSAPSPLEQDGPLLGSIGAMAALVFYSLSKRPNVDYSAPDYETSYRYVRVIGYPNDGLLSISIDTSQGTYEYQVKVGKRALGIIRELAENPTWRTRVYSY</sequence>
<gene>
    <name evidence="2" type="ORF">GCM10007981_10090</name>
</gene>
<evidence type="ECO:0000313" key="3">
    <source>
        <dbReference type="Proteomes" id="UP000610960"/>
    </source>
</evidence>
<dbReference type="AlphaFoldDB" id="A0A830GW10"/>
<feature type="transmembrane region" description="Helical" evidence="1">
    <location>
        <begin position="38"/>
        <end position="58"/>
    </location>
</feature>
<feature type="transmembrane region" description="Helical" evidence="1">
    <location>
        <begin position="78"/>
        <end position="94"/>
    </location>
</feature>
<evidence type="ECO:0000256" key="1">
    <source>
        <dbReference type="SAM" id="Phobius"/>
    </source>
</evidence>
<proteinExistence type="predicted"/>
<organism evidence="2 3">
    <name type="scientific">Thermocladium modestius</name>
    <dbReference type="NCBI Taxonomy" id="62609"/>
    <lineage>
        <taxon>Archaea</taxon>
        <taxon>Thermoproteota</taxon>
        <taxon>Thermoprotei</taxon>
        <taxon>Thermoproteales</taxon>
        <taxon>Thermoproteaceae</taxon>
        <taxon>Thermocladium</taxon>
    </lineage>
</organism>
<keyword evidence="1" id="KW-1133">Transmembrane helix</keyword>
<dbReference type="EMBL" id="BMNL01000002">
    <property type="protein sequence ID" value="GGP20750.1"/>
    <property type="molecule type" value="Genomic_DNA"/>
</dbReference>
<name>A0A830GW10_9CREN</name>
<keyword evidence="1" id="KW-0812">Transmembrane</keyword>
<keyword evidence="1" id="KW-0472">Membrane</keyword>
<dbReference type="Proteomes" id="UP000610960">
    <property type="component" value="Unassembled WGS sequence"/>
</dbReference>
<reference evidence="2" key="1">
    <citation type="journal article" date="2014" name="Int. J. Syst. Evol. Microbiol.">
        <title>Complete genome sequence of Corynebacterium casei LMG S-19264T (=DSM 44701T), isolated from a smear-ripened cheese.</title>
        <authorList>
            <consortium name="US DOE Joint Genome Institute (JGI-PGF)"/>
            <person name="Walter F."/>
            <person name="Albersmeier A."/>
            <person name="Kalinowski J."/>
            <person name="Ruckert C."/>
        </authorList>
    </citation>
    <scope>NUCLEOTIDE SEQUENCE</scope>
    <source>
        <strain evidence="2">JCM 10088</strain>
    </source>
</reference>
<evidence type="ECO:0000313" key="2">
    <source>
        <dbReference type="EMBL" id="GGP20750.1"/>
    </source>
</evidence>
<comment type="caution">
    <text evidence="2">The sequence shown here is derived from an EMBL/GenBank/DDBJ whole genome shotgun (WGS) entry which is preliminary data.</text>
</comment>
<keyword evidence="3" id="KW-1185">Reference proteome</keyword>